<dbReference type="Gene3D" id="3.40.50.300">
    <property type="entry name" value="P-loop containing nucleotide triphosphate hydrolases"/>
    <property type="match status" value="2"/>
</dbReference>
<dbReference type="FunFam" id="3.40.50.300:FF:000126">
    <property type="entry name" value="Galactose/methyl galactoside import ATP-binding protein MglA"/>
    <property type="match status" value="1"/>
</dbReference>
<comment type="subcellular location">
    <subcellularLocation>
        <location evidence="2">Cell inner membrane</location>
    </subcellularLocation>
    <subcellularLocation>
        <location evidence="1">Cell membrane</location>
        <topology evidence="1">Peripheral membrane protein</topology>
    </subcellularLocation>
</comment>
<dbReference type="PANTHER" id="PTHR43790">
    <property type="entry name" value="CARBOHYDRATE TRANSPORT ATP-BINDING PROTEIN MG119-RELATED"/>
    <property type="match status" value="1"/>
</dbReference>
<evidence type="ECO:0000256" key="5">
    <source>
        <dbReference type="ARBA" id="ARBA00022597"/>
    </source>
</evidence>
<evidence type="ECO:0000256" key="9">
    <source>
        <dbReference type="ARBA" id="ARBA00022967"/>
    </source>
</evidence>
<dbReference type="SMART" id="SM00382">
    <property type="entry name" value="AAA"/>
    <property type="match status" value="2"/>
</dbReference>
<keyword evidence="10" id="KW-0472">Membrane</keyword>
<evidence type="ECO:0000256" key="2">
    <source>
        <dbReference type="ARBA" id="ARBA00004533"/>
    </source>
</evidence>
<dbReference type="InterPro" id="IPR017871">
    <property type="entry name" value="ABC_transporter-like_CS"/>
</dbReference>
<proteinExistence type="predicted"/>
<evidence type="ECO:0000256" key="6">
    <source>
        <dbReference type="ARBA" id="ARBA00022737"/>
    </source>
</evidence>
<dbReference type="PROSITE" id="PS00211">
    <property type="entry name" value="ABC_TRANSPORTER_1"/>
    <property type="match status" value="1"/>
</dbReference>
<keyword evidence="5" id="KW-0762">Sugar transport</keyword>
<dbReference type="GO" id="GO:0005524">
    <property type="term" value="F:ATP binding"/>
    <property type="evidence" value="ECO:0007669"/>
    <property type="project" value="UniProtKB-KW"/>
</dbReference>
<keyword evidence="8 12" id="KW-0067">ATP-binding</keyword>
<dbReference type="EMBL" id="JABEPQ010000004">
    <property type="protein sequence ID" value="NNM47728.1"/>
    <property type="molecule type" value="Genomic_DNA"/>
</dbReference>
<dbReference type="InterPro" id="IPR003593">
    <property type="entry name" value="AAA+_ATPase"/>
</dbReference>
<dbReference type="GO" id="GO:0015749">
    <property type="term" value="P:monosaccharide transmembrane transport"/>
    <property type="evidence" value="ECO:0007669"/>
    <property type="project" value="UniProtKB-ARBA"/>
</dbReference>
<dbReference type="InterPro" id="IPR003439">
    <property type="entry name" value="ABC_transporter-like_ATP-bd"/>
</dbReference>
<dbReference type="PROSITE" id="PS50893">
    <property type="entry name" value="ABC_TRANSPORTER_2"/>
    <property type="match status" value="2"/>
</dbReference>
<keyword evidence="4" id="KW-1003">Cell membrane</keyword>
<dbReference type="InterPro" id="IPR027417">
    <property type="entry name" value="P-loop_NTPase"/>
</dbReference>
<protein>
    <submittedName>
        <fullName evidence="12">Sugar ABC transporter ATP-binding protein</fullName>
    </submittedName>
</protein>
<dbReference type="SUPFAM" id="SSF52540">
    <property type="entry name" value="P-loop containing nucleoside triphosphate hydrolases"/>
    <property type="match status" value="2"/>
</dbReference>
<dbReference type="RefSeq" id="WP_171244836.1">
    <property type="nucleotide sequence ID" value="NZ_JABEPQ010000004.1"/>
</dbReference>
<evidence type="ECO:0000256" key="7">
    <source>
        <dbReference type="ARBA" id="ARBA00022741"/>
    </source>
</evidence>
<dbReference type="InterPro" id="IPR050107">
    <property type="entry name" value="ABC_carbohydrate_import_ATPase"/>
</dbReference>
<keyword evidence="13" id="KW-1185">Reference proteome</keyword>
<dbReference type="CDD" id="cd03215">
    <property type="entry name" value="ABC_Carb_Monos_II"/>
    <property type="match status" value="1"/>
</dbReference>
<dbReference type="GO" id="GO:0005886">
    <property type="term" value="C:plasma membrane"/>
    <property type="evidence" value="ECO:0007669"/>
    <property type="project" value="UniProtKB-SubCell"/>
</dbReference>
<reference evidence="12 13" key="1">
    <citation type="submission" date="2020-04" db="EMBL/GenBank/DDBJ databases">
        <title>Knoellia sp. isolate from air conditioner.</title>
        <authorList>
            <person name="Chea S."/>
            <person name="Kim D.-U."/>
        </authorList>
    </citation>
    <scope>NUCLEOTIDE SEQUENCE [LARGE SCALE GENOMIC DNA]</scope>
    <source>
        <strain evidence="12 13">DB2414S</strain>
    </source>
</reference>
<dbReference type="AlphaFoldDB" id="A0A849HJX7"/>
<keyword evidence="3" id="KW-0813">Transport</keyword>
<accession>A0A849HJX7</accession>
<evidence type="ECO:0000259" key="11">
    <source>
        <dbReference type="PROSITE" id="PS50893"/>
    </source>
</evidence>
<evidence type="ECO:0000256" key="1">
    <source>
        <dbReference type="ARBA" id="ARBA00004202"/>
    </source>
</evidence>
<feature type="domain" description="ABC transporter" evidence="11">
    <location>
        <begin position="254"/>
        <end position="498"/>
    </location>
</feature>
<sequence>MSVAPAIEVRGVSKTYPGVRALRSVDLALRPGEVHVLLGENGAGKSTLVKIMSGAVQPDEGQISIDGQESALATPHDAQVAGISTVYQELSLVPDLTIAQNIFLGRETVAGPAKLLRRNQMERQAREKLQLLGVDVDPTTPVRELSIAMRQVVEIIRALARDAKVLILDEPTSSLSQQETQELFARIDQIRADGVAICYISHRLEEIERIGDRVTVMRDGQVVASDLPATTPLAELVRLMVGRSIESEFPPRSVELGDPLLEVEHLTVPGSVTDVSLTVRAGEVLGIFGLVGAGRTELLRAIFGLEKASSGTTAVDGHQVQIRSPRQAIRHGLALVPEERHAQGLVLGMSVRENICLSTLDECSRLGALSKDRTAQMADAQIERLRVKVPDRDVRVAALSGGNQQKVVIARALAAGSRILLLDEPTRGVDVGAKVEIYELINKLASEGKAVVVVSSELPEILGLSDRIVVMRQGRVSVVHDREAADQETLLQAALPVGEGAA</sequence>
<evidence type="ECO:0000313" key="13">
    <source>
        <dbReference type="Proteomes" id="UP000588586"/>
    </source>
</evidence>
<name>A0A849HJX7_9MICO</name>
<evidence type="ECO:0000256" key="4">
    <source>
        <dbReference type="ARBA" id="ARBA00022475"/>
    </source>
</evidence>
<dbReference type="Pfam" id="PF00005">
    <property type="entry name" value="ABC_tran"/>
    <property type="match status" value="2"/>
</dbReference>
<dbReference type="FunFam" id="3.40.50.300:FF:000127">
    <property type="entry name" value="Ribose import ATP-binding protein RbsA"/>
    <property type="match status" value="1"/>
</dbReference>
<evidence type="ECO:0000313" key="12">
    <source>
        <dbReference type="EMBL" id="NNM47728.1"/>
    </source>
</evidence>
<dbReference type="PANTHER" id="PTHR43790:SF9">
    <property type="entry name" value="GALACTOFURANOSE TRANSPORTER ATP-BINDING PROTEIN YTFR"/>
    <property type="match status" value="1"/>
</dbReference>
<evidence type="ECO:0000256" key="3">
    <source>
        <dbReference type="ARBA" id="ARBA00022448"/>
    </source>
</evidence>
<comment type="caution">
    <text evidence="12">The sequence shown here is derived from an EMBL/GenBank/DDBJ whole genome shotgun (WGS) entry which is preliminary data.</text>
</comment>
<evidence type="ECO:0000256" key="8">
    <source>
        <dbReference type="ARBA" id="ARBA00022840"/>
    </source>
</evidence>
<evidence type="ECO:0000256" key="10">
    <source>
        <dbReference type="ARBA" id="ARBA00023136"/>
    </source>
</evidence>
<feature type="domain" description="ABC transporter" evidence="11">
    <location>
        <begin position="7"/>
        <end position="244"/>
    </location>
</feature>
<keyword evidence="9" id="KW-1278">Translocase</keyword>
<dbReference type="CDD" id="cd03216">
    <property type="entry name" value="ABC_Carb_Monos_I"/>
    <property type="match status" value="1"/>
</dbReference>
<keyword evidence="6" id="KW-0677">Repeat</keyword>
<dbReference type="GO" id="GO:0016887">
    <property type="term" value="F:ATP hydrolysis activity"/>
    <property type="evidence" value="ECO:0007669"/>
    <property type="project" value="InterPro"/>
</dbReference>
<organism evidence="12 13">
    <name type="scientific">Knoellia koreensis</name>
    <dbReference type="NCBI Taxonomy" id="2730921"/>
    <lineage>
        <taxon>Bacteria</taxon>
        <taxon>Bacillati</taxon>
        <taxon>Actinomycetota</taxon>
        <taxon>Actinomycetes</taxon>
        <taxon>Micrococcales</taxon>
        <taxon>Intrasporangiaceae</taxon>
        <taxon>Knoellia</taxon>
    </lineage>
</organism>
<dbReference type="Proteomes" id="UP000588586">
    <property type="component" value="Unassembled WGS sequence"/>
</dbReference>
<gene>
    <name evidence="12" type="ORF">HJG52_17180</name>
</gene>
<keyword evidence="7" id="KW-0547">Nucleotide-binding</keyword>